<evidence type="ECO:0000313" key="2">
    <source>
        <dbReference type="EMBL" id="VEN61695.1"/>
    </source>
</evidence>
<dbReference type="OrthoDB" id="10306094at2759"/>
<evidence type="ECO:0000256" key="1">
    <source>
        <dbReference type="SAM" id="MobiDB-lite"/>
    </source>
</evidence>
<evidence type="ECO:0000313" key="3">
    <source>
        <dbReference type="Proteomes" id="UP000410492"/>
    </source>
</evidence>
<proteinExistence type="predicted"/>
<gene>
    <name evidence="2" type="ORF">CALMAC_LOCUS19036</name>
</gene>
<feature type="region of interest" description="Disordered" evidence="1">
    <location>
        <begin position="1"/>
        <end position="21"/>
    </location>
</feature>
<keyword evidence="3" id="KW-1185">Reference proteome</keyword>
<organism evidence="2 3">
    <name type="scientific">Callosobruchus maculatus</name>
    <name type="common">Southern cowpea weevil</name>
    <name type="synonym">Pulse bruchid</name>
    <dbReference type="NCBI Taxonomy" id="64391"/>
    <lineage>
        <taxon>Eukaryota</taxon>
        <taxon>Metazoa</taxon>
        <taxon>Ecdysozoa</taxon>
        <taxon>Arthropoda</taxon>
        <taxon>Hexapoda</taxon>
        <taxon>Insecta</taxon>
        <taxon>Pterygota</taxon>
        <taxon>Neoptera</taxon>
        <taxon>Endopterygota</taxon>
        <taxon>Coleoptera</taxon>
        <taxon>Polyphaga</taxon>
        <taxon>Cucujiformia</taxon>
        <taxon>Chrysomeloidea</taxon>
        <taxon>Chrysomelidae</taxon>
        <taxon>Bruchinae</taxon>
        <taxon>Bruchini</taxon>
        <taxon>Callosobruchus</taxon>
    </lineage>
</organism>
<dbReference type="Proteomes" id="UP000410492">
    <property type="component" value="Unassembled WGS sequence"/>
</dbReference>
<accession>A0A653DND8</accession>
<dbReference type="EMBL" id="CAACVG010013335">
    <property type="protein sequence ID" value="VEN61695.1"/>
    <property type="molecule type" value="Genomic_DNA"/>
</dbReference>
<reference evidence="2 3" key="1">
    <citation type="submission" date="2019-01" db="EMBL/GenBank/DDBJ databases">
        <authorList>
            <person name="Sayadi A."/>
        </authorList>
    </citation>
    <scope>NUCLEOTIDE SEQUENCE [LARGE SCALE GENOMIC DNA]</scope>
</reference>
<feature type="compositionally biased region" description="Basic and acidic residues" evidence="1">
    <location>
        <begin position="1"/>
        <end position="10"/>
    </location>
</feature>
<dbReference type="AlphaFoldDB" id="A0A653DND8"/>
<name>A0A653DND8_CALMS</name>
<sequence length="39" mass="4348">MEECSSRVDRGMTTAPSGPHYLAATGTKIHTRYYFGNLK</sequence>
<protein>
    <submittedName>
        <fullName evidence="2">Uncharacterized protein</fullName>
    </submittedName>
</protein>